<dbReference type="AlphaFoldDB" id="A0AAE4ML43"/>
<gene>
    <name evidence="3" type="ORF">MsAg5_15520</name>
</gene>
<keyword evidence="2" id="KW-1133">Transmembrane helix</keyword>
<keyword evidence="1" id="KW-0175">Coiled coil</keyword>
<reference evidence="3" key="1">
    <citation type="submission" date="2023-06" db="EMBL/GenBank/DDBJ databases">
        <title>Genome sequence of Methanosarcinaceae archaeon Ag5.</title>
        <authorList>
            <person name="Protasov E."/>
            <person name="Platt K."/>
            <person name="Poehlein A."/>
            <person name="Daniel R."/>
            <person name="Brune A."/>
        </authorList>
    </citation>
    <scope>NUCLEOTIDE SEQUENCE</scope>
    <source>
        <strain evidence="3">Ag5</strain>
    </source>
</reference>
<sequence length="202" mass="23832">MFLDWIISTFNLLPYDDQNAAAYYNFLLAITTFLFFLATLGTIVLSYRTSKTANKALKIANVEHITSEIQFLEKKIEMEKGELNYLLNNKEYFGDILDHGIFTHENEVHLQLDVERVLLKLEDMRHDSRNFYLYNYKTGTNPLDSISEIMYYYSDYFSAKNFSNLIDELYNLTSDEINTLKKNILVNENKLEKLNLKKEKLE</sequence>
<evidence type="ECO:0000313" key="4">
    <source>
        <dbReference type="Proteomes" id="UP001271789"/>
    </source>
</evidence>
<proteinExistence type="predicted"/>
<keyword evidence="4" id="KW-1185">Reference proteome</keyword>
<organism evidence="3 4">
    <name type="scientific">Methanolapillus africanus</name>
    <dbReference type="NCBI Taxonomy" id="3028297"/>
    <lineage>
        <taxon>Archaea</taxon>
        <taxon>Methanobacteriati</taxon>
        <taxon>Methanobacteriota</taxon>
        <taxon>Stenosarchaea group</taxon>
        <taxon>Methanomicrobia</taxon>
        <taxon>Methanosarcinales</taxon>
        <taxon>Methanosarcinaceae</taxon>
        <taxon>Methanolapillus</taxon>
    </lineage>
</organism>
<dbReference type="Proteomes" id="UP001271789">
    <property type="component" value="Unassembled WGS sequence"/>
</dbReference>
<dbReference type="EMBL" id="JAWDKD010000021">
    <property type="protein sequence ID" value="MDV0447643.1"/>
    <property type="molecule type" value="Genomic_DNA"/>
</dbReference>
<accession>A0AAE4ML43</accession>
<keyword evidence="2" id="KW-0812">Transmembrane</keyword>
<protein>
    <submittedName>
        <fullName evidence="3">Uncharacterized protein</fullName>
    </submittedName>
</protein>
<evidence type="ECO:0000313" key="3">
    <source>
        <dbReference type="EMBL" id="MDV0447643.1"/>
    </source>
</evidence>
<evidence type="ECO:0000256" key="1">
    <source>
        <dbReference type="SAM" id="Coils"/>
    </source>
</evidence>
<dbReference type="RefSeq" id="WP_338100082.1">
    <property type="nucleotide sequence ID" value="NZ_JAWDKD010000021.1"/>
</dbReference>
<feature type="coiled-coil region" evidence="1">
    <location>
        <begin position="62"/>
        <end position="89"/>
    </location>
</feature>
<evidence type="ECO:0000256" key="2">
    <source>
        <dbReference type="SAM" id="Phobius"/>
    </source>
</evidence>
<keyword evidence="2" id="KW-0472">Membrane</keyword>
<feature type="transmembrane region" description="Helical" evidence="2">
    <location>
        <begin position="20"/>
        <end position="45"/>
    </location>
</feature>
<name>A0AAE4ML43_9EURY</name>
<comment type="caution">
    <text evidence="3">The sequence shown here is derived from an EMBL/GenBank/DDBJ whole genome shotgun (WGS) entry which is preliminary data.</text>
</comment>